<dbReference type="CDD" id="cd06223">
    <property type="entry name" value="PRTases_typeI"/>
    <property type="match status" value="1"/>
</dbReference>
<comment type="similarity">
    <text evidence="1">Belongs to the ComF/GntX family.</text>
</comment>
<evidence type="ECO:0000259" key="3">
    <source>
        <dbReference type="Pfam" id="PF18912"/>
    </source>
</evidence>
<feature type="domain" description="Phosphoribosyltransferase" evidence="2">
    <location>
        <begin position="142"/>
        <end position="231"/>
    </location>
</feature>
<keyword evidence="5" id="KW-1185">Reference proteome</keyword>
<dbReference type="Pfam" id="PF00156">
    <property type="entry name" value="Pribosyltran"/>
    <property type="match status" value="1"/>
</dbReference>
<evidence type="ECO:0000313" key="4">
    <source>
        <dbReference type="EMBL" id="SIS51751.1"/>
    </source>
</evidence>
<dbReference type="OrthoDB" id="9779910at2"/>
<dbReference type="EMBL" id="FTOD01000002">
    <property type="protein sequence ID" value="SIS51751.1"/>
    <property type="molecule type" value="Genomic_DNA"/>
</dbReference>
<dbReference type="Proteomes" id="UP000186795">
    <property type="component" value="Unassembled WGS sequence"/>
</dbReference>
<evidence type="ECO:0000256" key="1">
    <source>
        <dbReference type="ARBA" id="ARBA00008007"/>
    </source>
</evidence>
<dbReference type="InterPro" id="IPR051910">
    <property type="entry name" value="ComF/GntX_DNA_util-trans"/>
</dbReference>
<sequence length="236" mass="26587">MRRWWEKWIAAPGLCPLCGSVHSAAVWAGIWDRLCSSCKAGLHQIRPPCCPLCGRSWPVPSLCGDCLRHRSRDLERNVGVLRYTSFPKELMRLFKYRGREVLAEPLGEMMAEALFAAGIRPEVVTYVPLHPDRMQQRGFNQSELLAREVARRLNLPLGSVLERIRPTPPQSRRSRRERMSALSGAFRLNPRSAGTAMDKKWLVVDDVYTTGSTLAECAKTLKAAGAKQVCSLTWAR</sequence>
<dbReference type="Gene3D" id="3.40.50.2020">
    <property type="match status" value="1"/>
</dbReference>
<evidence type="ECO:0000313" key="5">
    <source>
        <dbReference type="Proteomes" id="UP000186795"/>
    </source>
</evidence>
<dbReference type="InterPro" id="IPR029057">
    <property type="entry name" value="PRTase-like"/>
</dbReference>
<dbReference type="PANTHER" id="PTHR47505">
    <property type="entry name" value="DNA UTILIZATION PROTEIN YHGH"/>
    <property type="match status" value="1"/>
</dbReference>
<reference evidence="5" key="1">
    <citation type="submission" date="2017-01" db="EMBL/GenBank/DDBJ databases">
        <authorList>
            <person name="Varghese N."/>
            <person name="Submissions S."/>
        </authorList>
    </citation>
    <scope>NUCLEOTIDE SEQUENCE [LARGE SCALE GENOMIC DNA]</scope>
    <source>
        <strain evidence="5">DSM 45196</strain>
    </source>
</reference>
<feature type="domain" description="Double zinc ribbon" evidence="3">
    <location>
        <begin position="12"/>
        <end position="67"/>
    </location>
</feature>
<name>A0A1N7JR56_9BACL</name>
<accession>A0A1N7JR56</accession>
<dbReference type="RefSeq" id="WP_084189864.1">
    <property type="nucleotide sequence ID" value="NZ_CP048103.1"/>
</dbReference>
<protein>
    <submittedName>
        <fullName evidence="4">ComF family protein</fullName>
    </submittedName>
</protein>
<dbReference type="PANTHER" id="PTHR47505:SF1">
    <property type="entry name" value="DNA UTILIZATION PROTEIN YHGH"/>
    <property type="match status" value="1"/>
</dbReference>
<evidence type="ECO:0000259" key="2">
    <source>
        <dbReference type="Pfam" id="PF00156"/>
    </source>
</evidence>
<proteinExistence type="inferred from homology"/>
<dbReference type="SUPFAM" id="SSF53271">
    <property type="entry name" value="PRTase-like"/>
    <property type="match status" value="1"/>
</dbReference>
<organism evidence="4 5">
    <name type="scientific">Kroppenstedtia eburnea</name>
    <dbReference type="NCBI Taxonomy" id="714067"/>
    <lineage>
        <taxon>Bacteria</taxon>
        <taxon>Bacillati</taxon>
        <taxon>Bacillota</taxon>
        <taxon>Bacilli</taxon>
        <taxon>Bacillales</taxon>
        <taxon>Thermoactinomycetaceae</taxon>
        <taxon>Kroppenstedtia</taxon>
    </lineage>
</organism>
<dbReference type="InterPro" id="IPR044005">
    <property type="entry name" value="DZR_2"/>
</dbReference>
<dbReference type="InterPro" id="IPR000836">
    <property type="entry name" value="PRTase_dom"/>
</dbReference>
<dbReference type="Pfam" id="PF18912">
    <property type="entry name" value="DZR_2"/>
    <property type="match status" value="1"/>
</dbReference>
<dbReference type="AlphaFoldDB" id="A0A1N7JR56"/>
<gene>
    <name evidence="4" type="ORF">SAMN05421790_102263</name>
</gene>